<dbReference type="InterPro" id="IPR001296">
    <property type="entry name" value="Glyco_trans_1"/>
</dbReference>
<name>A0A941GTD9_9CHRO</name>
<comment type="caution">
    <text evidence="4">The sequence shown here is derived from an EMBL/GenBank/DDBJ whole genome shotgun (WGS) entry which is preliminary data.</text>
</comment>
<gene>
    <name evidence="4" type="ORF">DSM107014_02205</name>
</gene>
<dbReference type="GO" id="GO:0016757">
    <property type="term" value="F:glycosyltransferase activity"/>
    <property type="evidence" value="ECO:0007669"/>
    <property type="project" value="InterPro"/>
</dbReference>
<keyword evidence="1" id="KW-0808">Transferase</keyword>
<dbReference type="PANTHER" id="PTHR46401:SF2">
    <property type="entry name" value="GLYCOSYLTRANSFERASE WBBK-RELATED"/>
    <property type="match status" value="1"/>
</dbReference>
<evidence type="ECO:0000256" key="1">
    <source>
        <dbReference type="ARBA" id="ARBA00022679"/>
    </source>
</evidence>
<dbReference type="GO" id="GO:0009103">
    <property type="term" value="P:lipopolysaccharide biosynthetic process"/>
    <property type="evidence" value="ECO:0007669"/>
    <property type="project" value="TreeGrafter"/>
</dbReference>
<evidence type="ECO:0000313" key="5">
    <source>
        <dbReference type="Proteomes" id="UP000767446"/>
    </source>
</evidence>
<sequence length="370" mass="42677">MRILYDHQMFAIQKFGGITRIFIELMRELSANSECKIDWYRGWHQDGYNIQDYRNQLGRYWAFSRDLLKLPNYDRLNQLTFKAFILTGGKQADIYHPTYYDASLLSLVKPKKLVTTVHDMILEKFLGNIERFQSVRAGKQQLIEKSDLLFVASENTKKDLIEILQVEPAKIKITYWGTRIKDIIPSQLPKICQEKPYFLYVGTRSKYKEFDKVIAAFAQDKWLQANFNVVCFGGTSDFTQPELASMEKAKVRDKFIYLSGDDSLLKALYQNAQALVYTSRYEGFGLPTLEAMVCQCPVICCPTSSLPEVVGQAAAFFNPDSIEELITQMQMVVEDREKRASMLAKGQERAKLFSWEKTARLTLAGYQQIV</sequence>
<dbReference type="AlphaFoldDB" id="A0A941GTD9"/>
<dbReference type="Proteomes" id="UP000767446">
    <property type="component" value="Unassembled WGS sequence"/>
</dbReference>
<dbReference type="PANTHER" id="PTHR46401">
    <property type="entry name" value="GLYCOSYLTRANSFERASE WBBK-RELATED"/>
    <property type="match status" value="1"/>
</dbReference>
<protein>
    <submittedName>
        <fullName evidence="4">Glycosyltransferase family 4 protein</fullName>
    </submittedName>
</protein>
<proteinExistence type="predicted"/>
<feature type="domain" description="Glycosyltransferase subfamily 4-like N-terminal" evidence="3">
    <location>
        <begin position="16"/>
        <end position="177"/>
    </location>
</feature>
<evidence type="ECO:0000259" key="2">
    <source>
        <dbReference type="Pfam" id="PF00534"/>
    </source>
</evidence>
<dbReference type="SUPFAM" id="SSF53756">
    <property type="entry name" value="UDP-Glycosyltransferase/glycogen phosphorylase"/>
    <property type="match status" value="1"/>
</dbReference>
<dbReference type="Gene3D" id="3.40.50.2000">
    <property type="entry name" value="Glycogen Phosphorylase B"/>
    <property type="match status" value="2"/>
</dbReference>
<evidence type="ECO:0000259" key="3">
    <source>
        <dbReference type="Pfam" id="PF13439"/>
    </source>
</evidence>
<accession>A0A941GTD9</accession>
<feature type="domain" description="Glycosyl transferase family 1" evidence="2">
    <location>
        <begin position="193"/>
        <end position="348"/>
    </location>
</feature>
<organism evidence="4 5">
    <name type="scientific">Gomphosphaeria aponina SAG 52.96 = DSM 107014</name>
    <dbReference type="NCBI Taxonomy" id="1521640"/>
    <lineage>
        <taxon>Bacteria</taxon>
        <taxon>Bacillati</taxon>
        <taxon>Cyanobacteriota</taxon>
        <taxon>Cyanophyceae</taxon>
        <taxon>Oscillatoriophycideae</taxon>
        <taxon>Chroococcales</taxon>
        <taxon>Gomphosphaeriaceae</taxon>
        <taxon>Gomphosphaeria</taxon>
    </lineage>
</organism>
<dbReference type="InterPro" id="IPR028098">
    <property type="entry name" value="Glyco_trans_4-like_N"/>
</dbReference>
<dbReference type="EMBL" id="JADQBC010000009">
    <property type="protein sequence ID" value="MBR8826710.1"/>
    <property type="molecule type" value="Genomic_DNA"/>
</dbReference>
<dbReference type="Pfam" id="PF00534">
    <property type="entry name" value="Glycos_transf_1"/>
    <property type="match status" value="1"/>
</dbReference>
<reference evidence="4" key="1">
    <citation type="submission" date="2021-02" db="EMBL/GenBank/DDBJ databases">
        <title>Metagenome analyses of Stigonema ocellatum DSM 106950, Chlorogloea purpurea SAG 13.99 and Gomphosphaeria aponina DSM 107014.</title>
        <authorList>
            <person name="Marter P."/>
            <person name="Huang S."/>
        </authorList>
    </citation>
    <scope>NUCLEOTIDE SEQUENCE</scope>
    <source>
        <strain evidence="4">JP213</strain>
    </source>
</reference>
<dbReference type="CDD" id="cd03809">
    <property type="entry name" value="GT4_MtfB-like"/>
    <property type="match status" value="1"/>
</dbReference>
<dbReference type="Pfam" id="PF13439">
    <property type="entry name" value="Glyco_transf_4"/>
    <property type="match status" value="1"/>
</dbReference>
<evidence type="ECO:0000313" key="4">
    <source>
        <dbReference type="EMBL" id="MBR8826710.1"/>
    </source>
</evidence>